<feature type="region of interest" description="Disordered" evidence="6">
    <location>
        <begin position="351"/>
        <end position="387"/>
    </location>
</feature>
<keyword evidence="10" id="KW-1185">Reference proteome</keyword>
<comment type="caution">
    <text evidence="5">Lacks conserved residue(s) required for the propagation of feature annotation.</text>
</comment>
<accession>A0A6P6IMV5</accession>
<evidence type="ECO:0000256" key="4">
    <source>
        <dbReference type="PROSITE-ProRule" id="PRU00068"/>
    </source>
</evidence>
<feature type="disulfide bond" evidence="4">
    <location>
        <begin position="62"/>
        <end position="82"/>
    </location>
</feature>
<dbReference type="PANTHER" id="PTHR11905:SF120">
    <property type="entry name" value="DISINTEGRIN AND METALLOPROTEINASE DOMAIN-CONTAINING PROTEIN 1A"/>
    <property type="match status" value="1"/>
</dbReference>
<organism evidence="10 11">
    <name type="scientific">Puma concolor</name>
    <name type="common">Mountain lion</name>
    <name type="synonym">Felis concolor</name>
    <dbReference type="NCBI Taxonomy" id="9696"/>
    <lineage>
        <taxon>Eukaryota</taxon>
        <taxon>Metazoa</taxon>
        <taxon>Chordata</taxon>
        <taxon>Craniata</taxon>
        <taxon>Vertebrata</taxon>
        <taxon>Euteleostomi</taxon>
        <taxon>Mammalia</taxon>
        <taxon>Eutheria</taxon>
        <taxon>Laurasiatheria</taxon>
        <taxon>Carnivora</taxon>
        <taxon>Feliformia</taxon>
        <taxon>Felidae</taxon>
        <taxon>Felinae</taxon>
        <taxon>Puma</taxon>
    </lineage>
</organism>
<proteinExistence type="predicted"/>
<feature type="disulfide bond" evidence="5">
    <location>
        <begin position="255"/>
        <end position="264"/>
    </location>
</feature>
<dbReference type="Gene3D" id="4.10.70.10">
    <property type="entry name" value="Disintegrin domain"/>
    <property type="match status" value="1"/>
</dbReference>
<keyword evidence="7" id="KW-1133">Transmembrane helix</keyword>
<sequence>HRLRRNAECGNGVLEDNEECDCGPDCSDHRCCDQTCRLKEHAQCSDGLCCSDCQLRHKGFMCRPALGECDLPEYCDGTSGECPIDRYKQDGTLCDRIHYCFGGRCKNPDNQCVDIYGSPARSAPEHCYISMNTKGDRFGNCGLWASSRTKYVNCSDDHIFCGKLICTNIRRIPAIKPHHTLIQVPHKDDWCWSTDAYNMTDIPDDGEVHNGTLCAPHKVCMNYSCTDHAVLHYDCEPNEMCNGRGVCNNLRHCHCEAGYAPPDCKAAGNGGSVDSGPPGKPHDGNPSEDESRSHSVSRSNSGRGCENEDESKGLSRMVYLFALFLLIVFLSLIVGAIIGAGKERSQCQQKVLEDTQETVPETEVGRLEEEPGGKMSSDRKKASIANT</sequence>
<dbReference type="Pfam" id="PF07974">
    <property type="entry name" value="EGF_2"/>
    <property type="match status" value="1"/>
</dbReference>
<keyword evidence="2 5" id="KW-0245">EGF-like domain</keyword>
<dbReference type="GO" id="GO:1990913">
    <property type="term" value="C:sperm head plasma membrane"/>
    <property type="evidence" value="ECO:0007669"/>
    <property type="project" value="TreeGrafter"/>
</dbReference>
<dbReference type="SMART" id="SM00050">
    <property type="entry name" value="DISIN"/>
    <property type="match status" value="1"/>
</dbReference>
<dbReference type="GO" id="GO:0007339">
    <property type="term" value="P:binding of sperm to zona pellucida"/>
    <property type="evidence" value="ECO:0007669"/>
    <property type="project" value="TreeGrafter"/>
</dbReference>
<evidence type="ECO:0000256" key="6">
    <source>
        <dbReference type="SAM" id="MobiDB-lite"/>
    </source>
</evidence>
<dbReference type="PROSITE" id="PS00427">
    <property type="entry name" value="DISINTEGRIN_1"/>
    <property type="match status" value="1"/>
</dbReference>
<feature type="region of interest" description="Disordered" evidence="6">
    <location>
        <begin position="270"/>
        <end position="309"/>
    </location>
</feature>
<dbReference type="PROSITE" id="PS01186">
    <property type="entry name" value="EGF_2"/>
    <property type="match status" value="1"/>
</dbReference>
<evidence type="ECO:0000256" key="1">
    <source>
        <dbReference type="ARBA" id="ARBA00004167"/>
    </source>
</evidence>
<protein>
    <submittedName>
        <fullName evidence="11">Disintegrin and metalloproteinase domain-containing protein 1a-like</fullName>
    </submittedName>
</protein>
<feature type="non-terminal residue" evidence="11">
    <location>
        <position position="1"/>
    </location>
</feature>
<feature type="domain" description="EGF-like" evidence="8">
    <location>
        <begin position="231"/>
        <end position="265"/>
    </location>
</feature>
<dbReference type="FunFam" id="4.10.70.10:FF:000001">
    <property type="entry name" value="Disintegrin and metalloproteinase domain-containing protein 22"/>
    <property type="match status" value="1"/>
</dbReference>
<comment type="subcellular location">
    <subcellularLocation>
        <location evidence="1">Membrane</location>
        <topology evidence="1">Single-pass membrane protein</topology>
    </subcellularLocation>
</comment>
<evidence type="ECO:0000256" key="5">
    <source>
        <dbReference type="PROSITE-ProRule" id="PRU00076"/>
    </source>
</evidence>
<dbReference type="InterPro" id="IPR001762">
    <property type="entry name" value="Disintegrin_dom"/>
</dbReference>
<feature type="compositionally biased region" description="Basic and acidic residues" evidence="6">
    <location>
        <begin position="363"/>
        <end position="381"/>
    </location>
</feature>
<keyword evidence="7" id="KW-0472">Membrane</keyword>
<name>A0A6P6IMV5_PUMCO</name>
<dbReference type="PANTHER" id="PTHR11905">
    <property type="entry name" value="ADAM A DISINTEGRIN AND METALLOPROTEASE DOMAIN"/>
    <property type="match status" value="1"/>
</dbReference>
<evidence type="ECO:0000256" key="2">
    <source>
        <dbReference type="ARBA" id="ARBA00022536"/>
    </source>
</evidence>
<dbReference type="KEGG" id="pcoo:112870501"/>
<dbReference type="SUPFAM" id="SSF57552">
    <property type="entry name" value="Blood coagulation inhibitor (disintegrin)"/>
    <property type="match status" value="1"/>
</dbReference>
<keyword evidence="7" id="KW-0812">Transmembrane</keyword>
<dbReference type="AlphaFoldDB" id="A0A6P6IMV5"/>
<feature type="compositionally biased region" description="Basic and acidic residues" evidence="6">
    <location>
        <begin position="280"/>
        <end position="293"/>
    </location>
</feature>
<evidence type="ECO:0000259" key="9">
    <source>
        <dbReference type="PROSITE" id="PS50214"/>
    </source>
</evidence>
<dbReference type="GO" id="GO:0009897">
    <property type="term" value="C:external side of plasma membrane"/>
    <property type="evidence" value="ECO:0007669"/>
    <property type="project" value="TreeGrafter"/>
</dbReference>
<evidence type="ECO:0000256" key="3">
    <source>
        <dbReference type="ARBA" id="ARBA00023157"/>
    </source>
</evidence>
<dbReference type="InterPro" id="IPR018358">
    <property type="entry name" value="Disintegrin_CS"/>
</dbReference>
<dbReference type="InterPro" id="IPR006586">
    <property type="entry name" value="ADAM_Cys-rich"/>
</dbReference>
<evidence type="ECO:0000256" key="7">
    <source>
        <dbReference type="SAM" id="Phobius"/>
    </source>
</evidence>
<dbReference type="PROSITE" id="PS50026">
    <property type="entry name" value="EGF_3"/>
    <property type="match status" value="1"/>
</dbReference>
<gene>
    <name evidence="11" type="primary">LOC112870501</name>
</gene>
<dbReference type="Proteomes" id="UP000515131">
    <property type="component" value="Unplaced"/>
</dbReference>
<feature type="domain" description="Disintegrin" evidence="9">
    <location>
        <begin position="6"/>
        <end position="90"/>
    </location>
</feature>
<feature type="transmembrane region" description="Helical" evidence="7">
    <location>
        <begin position="317"/>
        <end position="340"/>
    </location>
</feature>
<dbReference type="SMART" id="SM00608">
    <property type="entry name" value="ACR"/>
    <property type="match status" value="1"/>
</dbReference>
<dbReference type="GO" id="GO:0008584">
    <property type="term" value="P:male gonad development"/>
    <property type="evidence" value="ECO:0007669"/>
    <property type="project" value="TreeGrafter"/>
</dbReference>
<reference evidence="11" key="1">
    <citation type="submission" date="2025-08" db="UniProtKB">
        <authorList>
            <consortium name="RefSeq"/>
        </authorList>
    </citation>
    <scope>IDENTIFICATION</scope>
    <source>
        <tissue evidence="11">Blood</tissue>
    </source>
</reference>
<dbReference type="Pfam" id="PF00200">
    <property type="entry name" value="Disintegrin"/>
    <property type="match status" value="1"/>
</dbReference>
<dbReference type="InterPro" id="IPR013111">
    <property type="entry name" value="EGF_extracell"/>
</dbReference>
<dbReference type="InterPro" id="IPR036436">
    <property type="entry name" value="Disintegrin_dom_sf"/>
</dbReference>
<keyword evidence="3 5" id="KW-1015">Disulfide bond</keyword>
<evidence type="ECO:0000313" key="10">
    <source>
        <dbReference type="Proteomes" id="UP000515131"/>
    </source>
</evidence>
<dbReference type="GeneID" id="112870501"/>
<dbReference type="InterPro" id="IPR000742">
    <property type="entry name" value="EGF"/>
</dbReference>
<evidence type="ECO:0000259" key="8">
    <source>
        <dbReference type="PROSITE" id="PS50026"/>
    </source>
</evidence>
<dbReference type="PROSITE" id="PS50214">
    <property type="entry name" value="DISINTEGRIN_2"/>
    <property type="match status" value="1"/>
</dbReference>
<dbReference type="Pfam" id="PF08516">
    <property type="entry name" value="ADAM_CR"/>
    <property type="match status" value="1"/>
</dbReference>
<evidence type="ECO:0000313" key="11">
    <source>
        <dbReference type="RefSeq" id="XP_025789432.1"/>
    </source>
</evidence>
<dbReference type="PRINTS" id="PR00289">
    <property type="entry name" value="DISINTEGRIN"/>
</dbReference>
<dbReference type="RefSeq" id="XP_025789432.1">
    <property type="nucleotide sequence ID" value="XM_025933647.1"/>
</dbReference>